<evidence type="ECO:0000313" key="3">
    <source>
        <dbReference type="Proteomes" id="UP000033140"/>
    </source>
</evidence>
<dbReference type="EMBL" id="BACD03000050">
    <property type="protein sequence ID" value="GAO51686.1"/>
    <property type="molecule type" value="Genomic_DNA"/>
</dbReference>
<dbReference type="Proteomes" id="UP000033140">
    <property type="component" value="Unassembled WGS sequence"/>
</dbReference>
<evidence type="ECO:0000256" key="1">
    <source>
        <dbReference type="SAM" id="MobiDB-lite"/>
    </source>
</evidence>
<name>A0A0E9NPS4_SAICN</name>
<gene>
    <name evidence="2" type="ORF">G7K_5779-t1</name>
</gene>
<reference evidence="2 3" key="2">
    <citation type="journal article" date="2014" name="J. Gen. Appl. Microbiol.">
        <title>The early diverging ascomycetous budding yeast Saitoella complicata has three histone deacetylases belonging to the Clr6, Hos2, and Rpd3 lineages.</title>
        <authorList>
            <person name="Nishida H."/>
            <person name="Matsumoto T."/>
            <person name="Kondo S."/>
            <person name="Hamamoto M."/>
            <person name="Yoshikawa H."/>
        </authorList>
    </citation>
    <scope>NUCLEOTIDE SEQUENCE [LARGE SCALE GENOMIC DNA]</scope>
    <source>
        <strain evidence="2 3">NRRL Y-17804</strain>
    </source>
</reference>
<reference evidence="2 3" key="1">
    <citation type="journal article" date="2011" name="J. Gen. Appl. Microbiol.">
        <title>Draft genome sequencing of the enigmatic yeast Saitoella complicata.</title>
        <authorList>
            <person name="Nishida H."/>
            <person name="Hamamoto M."/>
            <person name="Sugiyama J."/>
        </authorList>
    </citation>
    <scope>NUCLEOTIDE SEQUENCE [LARGE SCALE GENOMIC DNA]</scope>
    <source>
        <strain evidence="2 3">NRRL Y-17804</strain>
    </source>
</reference>
<accession>A0A0E9NPS4</accession>
<reference evidence="2 3" key="3">
    <citation type="journal article" date="2015" name="Genome Announc.">
        <title>Draft Genome Sequence of the Archiascomycetous Yeast Saitoella complicata.</title>
        <authorList>
            <person name="Yamauchi K."/>
            <person name="Kondo S."/>
            <person name="Hamamoto M."/>
            <person name="Takahashi Y."/>
            <person name="Ogura Y."/>
            <person name="Hayashi T."/>
            <person name="Nishida H."/>
        </authorList>
    </citation>
    <scope>NUCLEOTIDE SEQUENCE [LARGE SCALE GENOMIC DNA]</scope>
    <source>
        <strain evidence="2 3">NRRL Y-17804</strain>
    </source>
</reference>
<protein>
    <submittedName>
        <fullName evidence="2">Uncharacterized protein</fullName>
    </submittedName>
</protein>
<keyword evidence="3" id="KW-1185">Reference proteome</keyword>
<comment type="caution">
    <text evidence="2">The sequence shown here is derived from an EMBL/GenBank/DDBJ whole genome shotgun (WGS) entry which is preliminary data.</text>
</comment>
<organism evidence="2 3">
    <name type="scientific">Saitoella complicata (strain BCRC 22490 / CBS 7301 / JCM 7358 / NBRC 10748 / NRRL Y-17804)</name>
    <dbReference type="NCBI Taxonomy" id="698492"/>
    <lineage>
        <taxon>Eukaryota</taxon>
        <taxon>Fungi</taxon>
        <taxon>Dikarya</taxon>
        <taxon>Ascomycota</taxon>
        <taxon>Taphrinomycotina</taxon>
        <taxon>Taphrinomycotina incertae sedis</taxon>
        <taxon>Saitoella</taxon>
    </lineage>
</organism>
<evidence type="ECO:0000313" key="2">
    <source>
        <dbReference type="EMBL" id="GAO51686.1"/>
    </source>
</evidence>
<sequence>MTRESAPENPVRASQQSQNVYGITEDLSVPLLYSHHEDFNAQYVFTREPTHRYAVPPTVIDPLKHWEEMEPETHRLAAGALRNDYGGIRQDHQRLDSEFHEVEGGARKDSLHALEPPTHRRSTHALSRTVHLVGSRRFASFRHSGKERKNK</sequence>
<feature type="compositionally biased region" description="Basic and acidic residues" evidence="1">
    <location>
        <begin position="103"/>
        <end position="112"/>
    </location>
</feature>
<dbReference type="AlphaFoldDB" id="A0A0E9NPS4"/>
<feature type="region of interest" description="Disordered" evidence="1">
    <location>
        <begin position="103"/>
        <end position="124"/>
    </location>
</feature>
<proteinExistence type="predicted"/>